<dbReference type="InterPro" id="IPR000794">
    <property type="entry name" value="Beta-ketoacyl_synthase"/>
</dbReference>
<dbReference type="Proteomes" id="UP000634780">
    <property type="component" value="Unassembled WGS sequence"/>
</dbReference>
<evidence type="ECO:0000313" key="7">
    <source>
        <dbReference type="Proteomes" id="UP000634780"/>
    </source>
</evidence>
<gene>
    <name evidence="6" type="ORF">JGB26_35775</name>
</gene>
<comment type="similarity">
    <text evidence="1 4">Belongs to the thiolase-like superfamily. Beta-ketoacyl-ACP synthases family.</text>
</comment>
<dbReference type="PROSITE" id="PS52004">
    <property type="entry name" value="KS3_2"/>
    <property type="match status" value="1"/>
</dbReference>
<feature type="domain" description="Ketosynthase family 3 (KS3)" evidence="5">
    <location>
        <begin position="7"/>
        <end position="392"/>
    </location>
</feature>
<dbReference type="PANTHER" id="PTHR11712:SF322">
    <property type="entry name" value="POLYKETIDE BETA-KETOACYL SYNTHASE 2-RELATED"/>
    <property type="match status" value="1"/>
</dbReference>
<sequence>MNTTEQHPAPVVTGLGVATPAGCDLDTYWATLLTGRPVTEQTPLYGEDHPAVTVGRVDDTRLPHGFTKRHLKRVDRFVLMADAAARQALTDAGIEVDDTNRDRIGILVGNCTGGWGYVEPQMSPLYQGPDLDAINPYVATAWFPTAPQGEISIALGIEGLSKTLSAERISAGHALQMARHTLLDGRLDAVVVIGVEAPLTPLVHRARSDEGELSPSGRYAPFTQSADGAVLGEGASALVLESSVTARGRGAVPYAELQYCGIADSLTQAMCDALDAAPGPVDGVVLDARGTRAADAAEYEALACVLSDSPEAVLAAPAAVYGDLLGAALATSLVTACLALRRAEIPPSALEDVLAPPAGRFPTAVERLPDAARLMVNGTDNHGQAMSLLLAATGGPA</sequence>
<dbReference type="InterPro" id="IPR014030">
    <property type="entry name" value="Ketoacyl_synth_N"/>
</dbReference>
<evidence type="ECO:0000256" key="2">
    <source>
        <dbReference type="ARBA" id="ARBA00022679"/>
    </source>
</evidence>
<reference evidence="6 7" key="1">
    <citation type="submission" date="2020-12" db="EMBL/GenBank/DDBJ databases">
        <title>Streptomyces typhae sp. nov., a novel endophytic actinomycete isolated from the root of cattail pollen (Typha angustifolia L.).</title>
        <authorList>
            <person name="Peng C."/>
            <person name="Liu C."/>
        </authorList>
    </citation>
    <scope>NUCLEOTIDE SEQUENCE [LARGE SCALE GENOMIC DNA]</scope>
    <source>
        <strain evidence="6 7">JCM 4753</strain>
    </source>
</reference>
<proteinExistence type="inferred from homology"/>
<dbReference type="InterPro" id="IPR016039">
    <property type="entry name" value="Thiolase-like"/>
</dbReference>
<protein>
    <recommendedName>
        <fullName evidence="5">Ketosynthase family 3 (KS3) domain-containing protein</fullName>
    </recommendedName>
</protein>
<name>A0ABS0XGN4_9ACTN</name>
<dbReference type="InterPro" id="IPR014031">
    <property type="entry name" value="Ketoacyl_synth_C"/>
</dbReference>
<dbReference type="PANTHER" id="PTHR11712">
    <property type="entry name" value="POLYKETIDE SYNTHASE-RELATED"/>
    <property type="match status" value="1"/>
</dbReference>
<evidence type="ECO:0000313" key="6">
    <source>
        <dbReference type="EMBL" id="MBJ3812384.1"/>
    </source>
</evidence>
<dbReference type="SUPFAM" id="SSF53901">
    <property type="entry name" value="Thiolase-like"/>
    <property type="match status" value="2"/>
</dbReference>
<dbReference type="Gene3D" id="3.40.47.10">
    <property type="match status" value="2"/>
</dbReference>
<evidence type="ECO:0000256" key="1">
    <source>
        <dbReference type="ARBA" id="ARBA00008467"/>
    </source>
</evidence>
<dbReference type="EMBL" id="JAEKOZ010000036">
    <property type="protein sequence ID" value="MBJ3812384.1"/>
    <property type="molecule type" value="Genomic_DNA"/>
</dbReference>
<dbReference type="RefSeq" id="WP_190120297.1">
    <property type="nucleotide sequence ID" value="NZ_BMVR01000023.1"/>
</dbReference>
<dbReference type="Pfam" id="PF02801">
    <property type="entry name" value="Ketoacyl-synt_C"/>
    <property type="match status" value="1"/>
</dbReference>
<evidence type="ECO:0000256" key="4">
    <source>
        <dbReference type="RuleBase" id="RU003694"/>
    </source>
</evidence>
<accession>A0ABS0XGN4</accession>
<keyword evidence="2 4" id="KW-0808">Transferase</keyword>
<keyword evidence="7" id="KW-1185">Reference proteome</keyword>
<evidence type="ECO:0000256" key="3">
    <source>
        <dbReference type="ARBA" id="ARBA00023315"/>
    </source>
</evidence>
<dbReference type="InterPro" id="IPR020841">
    <property type="entry name" value="PKS_Beta-ketoAc_synthase_dom"/>
</dbReference>
<dbReference type="SMART" id="SM00825">
    <property type="entry name" value="PKS_KS"/>
    <property type="match status" value="1"/>
</dbReference>
<evidence type="ECO:0000259" key="5">
    <source>
        <dbReference type="PROSITE" id="PS52004"/>
    </source>
</evidence>
<dbReference type="Pfam" id="PF00109">
    <property type="entry name" value="ketoacyl-synt"/>
    <property type="match status" value="1"/>
</dbReference>
<organism evidence="6 7">
    <name type="scientific">Streptomyces flavofungini</name>
    <dbReference type="NCBI Taxonomy" id="68200"/>
    <lineage>
        <taxon>Bacteria</taxon>
        <taxon>Bacillati</taxon>
        <taxon>Actinomycetota</taxon>
        <taxon>Actinomycetes</taxon>
        <taxon>Kitasatosporales</taxon>
        <taxon>Streptomycetaceae</taxon>
        <taxon>Streptomyces</taxon>
    </lineage>
</organism>
<keyword evidence="3" id="KW-0012">Acyltransferase</keyword>
<comment type="caution">
    <text evidence="6">The sequence shown here is derived from an EMBL/GenBank/DDBJ whole genome shotgun (WGS) entry which is preliminary data.</text>
</comment>